<dbReference type="PANTHER" id="PTHR33442">
    <property type="entry name" value="TRANS-3-HYDROXY-L-PROLINE DEHYDRATASE"/>
    <property type="match status" value="1"/>
</dbReference>
<dbReference type="Pfam" id="PF05544">
    <property type="entry name" value="Pro_racemase"/>
    <property type="match status" value="1"/>
</dbReference>
<comment type="similarity">
    <text evidence="1">Belongs to the proline racemase family.</text>
</comment>
<dbReference type="InterPro" id="IPR008794">
    <property type="entry name" value="Pro_racemase_fam"/>
</dbReference>
<dbReference type="Gene3D" id="3.10.310.10">
    <property type="entry name" value="Diaminopimelate Epimerase, Chain A, domain 1"/>
    <property type="match status" value="2"/>
</dbReference>
<protein>
    <submittedName>
        <fullName evidence="2">Hydroxyproline-2-epimerase</fullName>
    </submittedName>
</protein>
<evidence type="ECO:0000256" key="1">
    <source>
        <dbReference type="ARBA" id="ARBA00007529"/>
    </source>
</evidence>
<evidence type="ECO:0000313" key="2">
    <source>
        <dbReference type="EMBL" id="AWX98975.1"/>
    </source>
</evidence>
<dbReference type="EMBL" id="CP016181">
    <property type="protein sequence ID" value="AWX98975.1"/>
    <property type="molecule type" value="Genomic_DNA"/>
</dbReference>
<dbReference type="GO" id="GO:0047580">
    <property type="term" value="F:4-hydroxyproline epimerase activity"/>
    <property type="evidence" value="ECO:0007669"/>
    <property type="project" value="UniProtKB-ARBA"/>
</dbReference>
<dbReference type="PANTHER" id="PTHR33442:SF1">
    <property type="entry name" value="TRANS-3-HYDROXY-L-PROLINE DEHYDRATASE"/>
    <property type="match status" value="1"/>
</dbReference>
<dbReference type="RefSeq" id="WP_112135366.1">
    <property type="nucleotide sequence ID" value="NZ_CP016181.1"/>
</dbReference>
<reference evidence="2 3" key="1">
    <citation type="submission" date="2016-06" db="EMBL/GenBank/DDBJ databases">
        <title>The sequenced genome of the ice-adhering bacterium Marinomonas primoryensis, from Antarctica.</title>
        <authorList>
            <person name="Graham L."/>
            <person name="Vance T.D.R."/>
            <person name="Davies P.L."/>
        </authorList>
    </citation>
    <scope>NUCLEOTIDE SEQUENCE [LARGE SCALE GENOMIC DNA]</scope>
    <source>
        <strain evidence="2 3">AceL</strain>
    </source>
</reference>
<accession>A0A2Z4PN74</accession>
<gene>
    <name evidence="2" type="ORF">A8139_02415</name>
</gene>
<dbReference type="Proteomes" id="UP000249898">
    <property type="component" value="Chromosome"/>
</dbReference>
<name>A0A2Z4PN74_9GAMM</name>
<dbReference type="SUPFAM" id="SSF54506">
    <property type="entry name" value="Diaminopimelate epimerase-like"/>
    <property type="match status" value="1"/>
</dbReference>
<evidence type="ECO:0000313" key="3">
    <source>
        <dbReference type="Proteomes" id="UP000249898"/>
    </source>
</evidence>
<dbReference type="AlphaFoldDB" id="A0A2Z4PN74"/>
<dbReference type="SFLD" id="SFLDS00028">
    <property type="entry name" value="Proline_Racemase"/>
    <property type="match status" value="1"/>
</dbReference>
<dbReference type="PIRSF" id="PIRSF029792">
    <property type="entry name" value="Pro_racemase"/>
    <property type="match status" value="1"/>
</dbReference>
<dbReference type="OrthoDB" id="181267at2"/>
<proteinExistence type="inferred from homology"/>
<organism evidence="2 3">
    <name type="scientific">Marinomonas primoryensis</name>
    <dbReference type="NCBI Taxonomy" id="178399"/>
    <lineage>
        <taxon>Bacteria</taxon>
        <taxon>Pseudomonadati</taxon>
        <taxon>Pseudomonadota</taxon>
        <taxon>Gammaproteobacteria</taxon>
        <taxon>Oceanospirillales</taxon>
        <taxon>Oceanospirillaceae</taxon>
        <taxon>Marinomonas</taxon>
    </lineage>
</organism>
<sequence>MLIVDSHTEGEPTRVILEGGPDLGSGPLTERAARLATEYKDFYRSVVLEPYGQEAMVGALLTEPTNPECVAGVIYFDAAAVIGMCGHGTIGVAATLAHIGKIGIGTHKIETPVGIVEVTLSDKNTITVKNIDSYRFKKAITLEVEGFGKVTGDIAYGGNWFFMVDDSPTPVLPSNIRGLTEAGIAIREAIYAQGIEGGNDGIIDHIVLYGPALTEKGHTRNFVLCPDDAYDRSPCGTGCSARLSCLAADNRLAPGEEIYQESTIGSGYTLSYEWSTSPTAPKGSIVPSITGQAFITREATLINNPNDPLSKGIVLGS</sequence>